<keyword evidence="8" id="KW-1185">Reference proteome</keyword>
<keyword evidence="5" id="KW-0560">Oxidoreductase</keyword>
<dbReference type="PANTHER" id="PTHR43303">
    <property type="entry name" value="NADPH DEHYDROGENASE C23G7.10C-RELATED"/>
    <property type="match status" value="1"/>
</dbReference>
<dbReference type="STRING" id="1612202.SAMN05421734_102475"/>
<dbReference type="Pfam" id="PF00724">
    <property type="entry name" value="Oxidored_FMN"/>
    <property type="match status" value="1"/>
</dbReference>
<comment type="cofactor">
    <cofactor evidence="1">
        <name>FMN</name>
        <dbReference type="ChEBI" id="CHEBI:58210"/>
    </cofactor>
</comment>
<dbReference type="GO" id="GO:0010181">
    <property type="term" value="F:FMN binding"/>
    <property type="evidence" value="ECO:0007669"/>
    <property type="project" value="InterPro"/>
</dbReference>
<organism evidence="7 8">
    <name type="scientific">Pelagirhabdus alkalitolerans</name>
    <dbReference type="NCBI Taxonomy" id="1612202"/>
    <lineage>
        <taxon>Bacteria</taxon>
        <taxon>Bacillati</taxon>
        <taxon>Bacillota</taxon>
        <taxon>Bacilli</taxon>
        <taxon>Bacillales</taxon>
        <taxon>Bacillaceae</taxon>
        <taxon>Pelagirhabdus</taxon>
    </lineage>
</organism>
<dbReference type="PANTHER" id="PTHR43303:SF4">
    <property type="entry name" value="NADPH DEHYDROGENASE C23G7.10C-RELATED"/>
    <property type="match status" value="1"/>
</dbReference>
<dbReference type="GO" id="GO:0050661">
    <property type="term" value="F:NADP binding"/>
    <property type="evidence" value="ECO:0007669"/>
    <property type="project" value="InterPro"/>
</dbReference>
<evidence type="ECO:0000313" key="8">
    <source>
        <dbReference type="Proteomes" id="UP000242949"/>
    </source>
</evidence>
<dbReference type="AlphaFoldDB" id="A0A1G6HC16"/>
<evidence type="ECO:0000256" key="1">
    <source>
        <dbReference type="ARBA" id="ARBA00001917"/>
    </source>
</evidence>
<keyword evidence="3" id="KW-0288">FMN</keyword>
<evidence type="ECO:0000256" key="5">
    <source>
        <dbReference type="ARBA" id="ARBA00023002"/>
    </source>
</evidence>
<dbReference type="InterPro" id="IPR001155">
    <property type="entry name" value="OxRdtase_FMN_N"/>
</dbReference>
<dbReference type="OrthoDB" id="9772736at2"/>
<dbReference type="CDD" id="cd02932">
    <property type="entry name" value="OYE_YqiM_FMN"/>
    <property type="match status" value="1"/>
</dbReference>
<dbReference type="SUPFAM" id="SSF51395">
    <property type="entry name" value="FMN-linked oxidoreductases"/>
    <property type="match status" value="1"/>
</dbReference>
<keyword evidence="4" id="KW-0521">NADP</keyword>
<dbReference type="InterPro" id="IPR013785">
    <property type="entry name" value="Aldolase_TIM"/>
</dbReference>
<dbReference type="InterPro" id="IPR044152">
    <property type="entry name" value="YqjM-like"/>
</dbReference>
<accession>A0A1G6HC16</accession>
<evidence type="ECO:0000313" key="7">
    <source>
        <dbReference type="EMBL" id="SDB91847.1"/>
    </source>
</evidence>
<sequence>MNNELFQPIQFKQLVAKNKLVMSPMCTYQSLEEDGMVTPFHLTHYESRAIGQIGTIMIEATAVQPEGRISTKDLGIWSDDHIGGLQQLNQRIHAHGALSAIQLGHAGKKAKTNEPAMTPTEKLDDKAHHAKEMTLHDIEETIHAFKQSAIRSINAGFDIIEIHGAHGYLVNQFLSPLTNQREDEYGGSRDNRYRLLKEIIDEVKSVFDGPLFVRISADEYHQDGNQLDDFIYFANQMKQQGVDLIDVSTGGVIQAAIDVFPGYQVKHAETIKHQAQIKTGTVGLITQPQQAEEIIHNERADLVFLGRVLLRDPYWALHAARSLNVDIALPEPYKRGW</sequence>
<proteinExistence type="predicted"/>
<feature type="domain" description="NADH:flavin oxidoreductase/NADH oxidase N-terminal" evidence="6">
    <location>
        <begin position="4"/>
        <end position="324"/>
    </location>
</feature>
<dbReference type="RefSeq" id="WP_090793726.1">
    <property type="nucleotide sequence ID" value="NZ_FMYI01000002.1"/>
</dbReference>
<dbReference type="GO" id="GO:0003959">
    <property type="term" value="F:NADPH dehydrogenase activity"/>
    <property type="evidence" value="ECO:0007669"/>
    <property type="project" value="InterPro"/>
</dbReference>
<dbReference type="EMBL" id="FMYI01000002">
    <property type="protein sequence ID" value="SDB91847.1"/>
    <property type="molecule type" value="Genomic_DNA"/>
</dbReference>
<dbReference type="Gene3D" id="3.20.20.70">
    <property type="entry name" value="Aldolase class I"/>
    <property type="match status" value="1"/>
</dbReference>
<reference evidence="8" key="1">
    <citation type="submission" date="2016-09" db="EMBL/GenBank/DDBJ databases">
        <authorList>
            <person name="Varghese N."/>
            <person name="Submissions S."/>
        </authorList>
    </citation>
    <scope>NUCLEOTIDE SEQUENCE [LARGE SCALE GENOMIC DNA]</scope>
    <source>
        <strain evidence="8">S5</strain>
    </source>
</reference>
<protein>
    <submittedName>
        <fullName evidence="7">NADPH2 dehydrogenase</fullName>
    </submittedName>
</protein>
<evidence type="ECO:0000256" key="4">
    <source>
        <dbReference type="ARBA" id="ARBA00022857"/>
    </source>
</evidence>
<evidence type="ECO:0000256" key="2">
    <source>
        <dbReference type="ARBA" id="ARBA00022630"/>
    </source>
</evidence>
<evidence type="ECO:0000259" key="6">
    <source>
        <dbReference type="Pfam" id="PF00724"/>
    </source>
</evidence>
<dbReference type="NCBIfam" id="NF010047">
    <property type="entry name" value="PRK13523.1"/>
    <property type="match status" value="1"/>
</dbReference>
<name>A0A1G6HC16_9BACI</name>
<dbReference type="Proteomes" id="UP000242949">
    <property type="component" value="Unassembled WGS sequence"/>
</dbReference>
<gene>
    <name evidence="7" type="ORF">SAMN05421734_102475</name>
</gene>
<evidence type="ECO:0000256" key="3">
    <source>
        <dbReference type="ARBA" id="ARBA00022643"/>
    </source>
</evidence>
<keyword evidence="2" id="KW-0285">Flavoprotein</keyword>